<accession>A0A5M8NT95</accession>
<feature type="non-terminal residue" evidence="2">
    <location>
        <position position="1"/>
    </location>
</feature>
<protein>
    <recommendedName>
        <fullName evidence="1">Pyrrolo-quinoline quinone repeat domain-containing protein</fullName>
    </recommendedName>
</protein>
<name>A0A5M8NT95_9BACT</name>
<dbReference type="InterPro" id="IPR015943">
    <property type="entry name" value="WD40/YVTN_repeat-like_dom_sf"/>
</dbReference>
<dbReference type="Pfam" id="PF13360">
    <property type="entry name" value="PQQ_2"/>
    <property type="match status" value="1"/>
</dbReference>
<sequence length="458" mass="50828">IYVSVIVGWHIYSPRKSFSLQMPGADNRPEGLARKANDVLIGEFFMRYDDITSFLTGKWNCFRGESFSNIVRTSDIINTAQEEYAILWSVKTGEGHAAPVIFNGKVYFLDYDESLSSDALRCFSLESGKELWRRWYRVPMKRNHGFSRTAPAISDNYVITIGPQGHVMCCNPASGDLKWSLDMQKEFKTEVPFWYAGQCPHVDGNTLIVAPAGEEILLAGIDCDTGEIIWQTPNTLNYKMSHSSVMPMTLGGKRTYVYIGVGGVCGISAEKEDVGTLLWSATKWQPSVIAPSPLQLSSNTIFLVAGYGAGGAMLRVDKSGSKWTASIADQYKANEGLSSEQQTPILYNNLIITIIPKDGGSLRGKLVCYSPSDLHNPIWSSGADERFGLGPYMVINNYLFAFKEDGELYVYGIQSKSMNLLKKQRIMDEGADAWGPMAYADGRLIVRDSHEVVCLKIN</sequence>
<dbReference type="PANTHER" id="PTHR34512">
    <property type="entry name" value="CELL SURFACE PROTEIN"/>
    <property type="match status" value="1"/>
</dbReference>
<evidence type="ECO:0000259" key="1">
    <source>
        <dbReference type="Pfam" id="PF13360"/>
    </source>
</evidence>
<dbReference type="Gene3D" id="2.130.10.10">
    <property type="entry name" value="YVTN repeat-like/Quinoprotein amine dehydrogenase"/>
    <property type="match status" value="1"/>
</dbReference>
<dbReference type="InterPro" id="IPR002372">
    <property type="entry name" value="PQQ_rpt_dom"/>
</dbReference>
<dbReference type="PANTHER" id="PTHR34512:SF30">
    <property type="entry name" value="OUTER MEMBRANE PROTEIN ASSEMBLY FACTOR BAMB"/>
    <property type="match status" value="1"/>
</dbReference>
<comment type="caution">
    <text evidence="2">The sequence shown here is derived from an EMBL/GenBank/DDBJ whole genome shotgun (WGS) entry which is preliminary data.</text>
</comment>
<proteinExistence type="predicted"/>
<dbReference type="AlphaFoldDB" id="A0A5M8NT95"/>
<evidence type="ECO:0000313" key="3">
    <source>
        <dbReference type="Proteomes" id="UP000324575"/>
    </source>
</evidence>
<reference evidence="2 3" key="1">
    <citation type="submission" date="2019-03" db="EMBL/GenBank/DDBJ databases">
        <title>Single cell metagenomics reveals metabolic interactions within the superorganism composed of flagellate Streblomastix strix and complex community of Bacteroidetes bacteria on its surface.</title>
        <authorList>
            <person name="Treitli S.C."/>
            <person name="Kolisko M."/>
            <person name="Husnik F."/>
            <person name="Keeling P."/>
            <person name="Hampl V."/>
        </authorList>
    </citation>
    <scope>NUCLEOTIDE SEQUENCE [LARGE SCALE GENOMIC DNA]</scope>
    <source>
        <strain evidence="2">St1</strain>
    </source>
</reference>
<gene>
    <name evidence="2" type="ORF">EZS26_003773</name>
</gene>
<dbReference type="Proteomes" id="UP000324575">
    <property type="component" value="Unassembled WGS sequence"/>
</dbReference>
<feature type="domain" description="Pyrrolo-quinoline quinone repeat" evidence="1">
    <location>
        <begin position="120"/>
        <end position="329"/>
    </location>
</feature>
<evidence type="ECO:0000313" key="2">
    <source>
        <dbReference type="EMBL" id="KAA6300082.1"/>
    </source>
</evidence>
<dbReference type="SUPFAM" id="SSF50998">
    <property type="entry name" value="Quinoprotein alcohol dehydrogenase-like"/>
    <property type="match status" value="1"/>
</dbReference>
<dbReference type="EMBL" id="SNRX01000146">
    <property type="protein sequence ID" value="KAA6300082.1"/>
    <property type="molecule type" value="Genomic_DNA"/>
</dbReference>
<organism evidence="2 3">
    <name type="scientific">Candidatus Ordinivivax streblomastigis</name>
    <dbReference type="NCBI Taxonomy" id="2540710"/>
    <lineage>
        <taxon>Bacteria</taxon>
        <taxon>Pseudomonadati</taxon>
        <taxon>Bacteroidota</taxon>
        <taxon>Bacteroidia</taxon>
        <taxon>Bacteroidales</taxon>
        <taxon>Candidatus Ordinivivax</taxon>
    </lineage>
</organism>
<dbReference type="InterPro" id="IPR011047">
    <property type="entry name" value="Quinoprotein_ADH-like_sf"/>
</dbReference>